<dbReference type="EMBL" id="JBEWLY010000007">
    <property type="protein sequence ID" value="MET1754309.1"/>
    <property type="molecule type" value="Genomic_DNA"/>
</dbReference>
<name>A0ABV2CY02_9SPHN</name>
<dbReference type="PROSITE" id="PS51257">
    <property type="entry name" value="PROKAR_LIPOPROTEIN"/>
    <property type="match status" value="1"/>
</dbReference>
<feature type="signal peptide" evidence="1">
    <location>
        <begin position="1"/>
        <end position="27"/>
    </location>
</feature>
<feature type="chain" id="PRO_5046003665" description="Lipoprotein" evidence="1">
    <location>
        <begin position="28"/>
        <end position="154"/>
    </location>
</feature>
<protein>
    <recommendedName>
        <fullName evidence="4">Lipoprotein</fullName>
    </recommendedName>
</protein>
<keyword evidence="3" id="KW-1185">Reference proteome</keyword>
<dbReference type="RefSeq" id="WP_353982715.1">
    <property type="nucleotide sequence ID" value="NZ_JBEWLY010000007.1"/>
</dbReference>
<gene>
    <name evidence="2" type="ORF">ABVV53_02355</name>
</gene>
<sequence length="154" mass="16018">MKLARTCLLPSAPAIALLLLTACHSGAGHGGSGVPGDDQSNQPFTAISPDETLHFVGTEPFWAGKARGGTLTYSTPSQPDGTKIPVKRFGGRNGLGLSGTFQGDTFDMTVTPGACSDGMSDRRFPFTATLNIGGDIREGCAWTDSKPFSEPQSP</sequence>
<organism evidence="2 3">
    <name type="scientific">Novosphingobium kalidii</name>
    <dbReference type="NCBI Taxonomy" id="3230299"/>
    <lineage>
        <taxon>Bacteria</taxon>
        <taxon>Pseudomonadati</taxon>
        <taxon>Pseudomonadota</taxon>
        <taxon>Alphaproteobacteria</taxon>
        <taxon>Sphingomonadales</taxon>
        <taxon>Sphingomonadaceae</taxon>
        <taxon>Novosphingobium</taxon>
    </lineage>
</organism>
<evidence type="ECO:0000313" key="3">
    <source>
        <dbReference type="Proteomes" id="UP001548713"/>
    </source>
</evidence>
<dbReference type="Proteomes" id="UP001548713">
    <property type="component" value="Unassembled WGS sequence"/>
</dbReference>
<reference evidence="2 3" key="1">
    <citation type="submission" date="2024-07" db="EMBL/GenBank/DDBJ databases">
        <title>Novosphingobium kalidii RD2P27.</title>
        <authorList>
            <person name="Sun J.-Q."/>
        </authorList>
    </citation>
    <scope>NUCLEOTIDE SEQUENCE [LARGE SCALE GENOMIC DNA]</scope>
    <source>
        <strain evidence="2 3">RD2P27</strain>
    </source>
</reference>
<evidence type="ECO:0000256" key="1">
    <source>
        <dbReference type="SAM" id="SignalP"/>
    </source>
</evidence>
<evidence type="ECO:0000313" key="2">
    <source>
        <dbReference type="EMBL" id="MET1754309.1"/>
    </source>
</evidence>
<evidence type="ECO:0008006" key="4">
    <source>
        <dbReference type="Google" id="ProtNLM"/>
    </source>
</evidence>
<keyword evidence="1" id="KW-0732">Signal</keyword>
<comment type="caution">
    <text evidence="2">The sequence shown here is derived from an EMBL/GenBank/DDBJ whole genome shotgun (WGS) entry which is preliminary data.</text>
</comment>
<accession>A0ABV2CY02</accession>
<proteinExistence type="predicted"/>